<evidence type="ECO:0000313" key="3">
    <source>
        <dbReference type="EMBL" id="MFD1019813.1"/>
    </source>
</evidence>
<sequence>MSRKRRGSYPLWTDVPYAGESHPPRNAVTPYAGSWKTYFIERSERGGFETLDGRPIELEIVKPDRIDWYEELKLVQRVADRLTEEDKLKAVYWGSGPPSKQWVPIVDALIDTYGVEPPRAARILGALFSGLNDALVVTWYLKYKWLVPRPNQLDREFATVICTPNFPAYPSGHAAVSGAAEVILSYFFPSERRRLRELAEEDAESRLLGGVHFKVDNDQGLRLGRQIGRLVVEQLEKDLDSEGLPVDVHYREFRNAKLIPPPYEQGIPFDFEQQCGSLLRSDVQQERKRKRDDKGPKPKLFF</sequence>
<dbReference type="Gene3D" id="1.10.606.20">
    <property type="match status" value="1"/>
</dbReference>
<keyword evidence="4" id="KW-1185">Reference proteome</keyword>
<dbReference type="PANTHER" id="PTHR34599">
    <property type="entry name" value="PEROXIDASE-RELATED"/>
    <property type="match status" value="1"/>
</dbReference>
<dbReference type="EC" id="1.11.1.-" evidence="3"/>
<dbReference type="CDD" id="cd03398">
    <property type="entry name" value="PAP2_haloperoxidase"/>
    <property type="match status" value="1"/>
</dbReference>
<name>A0ABW3L4A7_9BACI</name>
<keyword evidence="3" id="KW-0575">Peroxidase</keyword>
<feature type="domain" description="Phosphatidic acid phosphatase type 2/haloperoxidase" evidence="2">
    <location>
        <begin position="135"/>
        <end position="234"/>
    </location>
</feature>
<dbReference type="SUPFAM" id="SSF48317">
    <property type="entry name" value="Acid phosphatase/Vanadium-dependent haloperoxidase"/>
    <property type="match status" value="1"/>
</dbReference>
<dbReference type="PANTHER" id="PTHR34599:SF1">
    <property type="entry name" value="PHOSPHATIDIC ACID PHOSPHATASE TYPE 2_HALOPEROXIDASE DOMAIN-CONTAINING PROTEIN"/>
    <property type="match status" value="1"/>
</dbReference>
<accession>A0ABW3L4A7</accession>
<organism evidence="3 4">
    <name type="scientific">Thalassobacillus hwangdonensis</name>
    <dbReference type="NCBI Taxonomy" id="546108"/>
    <lineage>
        <taxon>Bacteria</taxon>
        <taxon>Bacillati</taxon>
        <taxon>Bacillota</taxon>
        <taxon>Bacilli</taxon>
        <taxon>Bacillales</taxon>
        <taxon>Bacillaceae</taxon>
        <taxon>Thalassobacillus</taxon>
    </lineage>
</organism>
<evidence type="ECO:0000259" key="2">
    <source>
        <dbReference type="Pfam" id="PF01569"/>
    </source>
</evidence>
<keyword evidence="3" id="KW-0560">Oxidoreductase</keyword>
<proteinExistence type="predicted"/>
<dbReference type="Pfam" id="PF01569">
    <property type="entry name" value="PAP2"/>
    <property type="match status" value="1"/>
</dbReference>
<dbReference type="InterPro" id="IPR036938">
    <property type="entry name" value="PAP2/HPO_sf"/>
</dbReference>
<evidence type="ECO:0000313" key="4">
    <source>
        <dbReference type="Proteomes" id="UP001596990"/>
    </source>
</evidence>
<feature type="region of interest" description="Disordered" evidence="1">
    <location>
        <begin position="281"/>
        <end position="302"/>
    </location>
</feature>
<protein>
    <submittedName>
        <fullName evidence="3">Vanadium-dependent haloperoxidase</fullName>
        <ecNumber evidence="3">1.11.1.-</ecNumber>
    </submittedName>
</protein>
<comment type="caution">
    <text evidence="3">The sequence shown here is derived from an EMBL/GenBank/DDBJ whole genome shotgun (WGS) entry which is preliminary data.</text>
</comment>
<dbReference type="InterPro" id="IPR000326">
    <property type="entry name" value="PAP2/HPO"/>
</dbReference>
<gene>
    <name evidence="3" type="ORF">ACFQ2J_11570</name>
</gene>
<dbReference type="EMBL" id="JBHTKL010000005">
    <property type="protein sequence ID" value="MFD1019813.1"/>
    <property type="molecule type" value="Genomic_DNA"/>
</dbReference>
<dbReference type="Proteomes" id="UP001596990">
    <property type="component" value="Unassembled WGS sequence"/>
</dbReference>
<evidence type="ECO:0000256" key="1">
    <source>
        <dbReference type="SAM" id="MobiDB-lite"/>
    </source>
</evidence>
<dbReference type="InterPro" id="IPR052559">
    <property type="entry name" value="V-haloperoxidase"/>
</dbReference>
<dbReference type="GO" id="GO:0004601">
    <property type="term" value="F:peroxidase activity"/>
    <property type="evidence" value="ECO:0007669"/>
    <property type="project" value="UniProtKB-KW"/>
</dbReference>
<dbReference type="RefSeq" id="WP_386060325.1">
    <property type="nucleotide sequence ID" value="NZ_JBHTKL010000005.1"/>
</dbReference>
<reference evidence="4" key="1">
    <citation type="journal article" date="2019" name="Int. J. Syst. Evol. Microbiol.">
        <title>The Global Catalogue of Microorganisms (GCM) 10K type strain sequencing project: providing services to taxonomists for standard genome sequencing and annotation.</title>
        <authorList>
            <consortium name="The Broad Institute Genomics Platform"/>
            <consortium name="The Broad Institute Genome Sequencing Center for Infectious Disease"/>
            <person name="Wu L."/>
            <person name="Ma J."/>
        </authorList>
    </citation>
    <scope>NUCLEOTIDE SEQUENCE [LARGE SCALE GENOMIC DNA]</scope>
    <source>
        <strain evidence="4">CCUG 56607</strain>
    </source>
</reference>